<feature type="compositionally biased region" description="Basic residues" evidence="7">
    <location>
        <begin position="2671"/>
        <end position="2680"/>
    </location>
</feature>
<feature type="compositionally biased region" description="Polar residues" evidence="7">
    <location>
        <begin position="2343"/>
        <end position="2355"/>
    </location>
</feature>
<feature type="compositionally biased region" description="Basic and acidic residues" evidence="7">
    <location>
        <begin position="2733"/>
        <end position="2743"/>
    </location>
</feature>
<feature type="compositionally biased region" description="Basic residues" evidence="7">
    <location>
        <begin position="1948"/>
        <end position="1960"/>
    </location>
</feature>
<dbReference type="Pfam" id="PF15276">
    <property type="entry name" value="PP1_bind"/>
    <property type="match status" value="1"/>
</dbReference>
<feature type="compositionally biased region" description="Basic and acidic residues" evidence="7">
    <location>
        <begin position="2516"/>
        <end position="2533"/>
    </location>
</feature>
<dbReference type="PANTHER" id="PTHR21603:SF17">
    <property type="entry name" value="PROLIFERATION MARKER PROTEIN KI-67"/>
    <property type="match status" value="1"/>
</dbReference>
<feature type="region of interest" description="Disordered" evidence="7">
    <location>
        <begin position="1643"/>
        <end position="3363"/>
    </location>
</feature>
<feature type="compositionally biased region" description="Basic and acidic residues" evidence="7">
    <location>
        <begin position="204"/>
        <end position="218"/>
    </location>
</feature>
<name>E1BPD7_BOVIN</name>
<dbReference type="Pfam" id="PF00498">
    <property type="entry name" value="FHA"/>
    <property type="match status" value="1"/>
</dbReference>
<feature type="compositionally biased region" description="Basic and acidic residues" evidence="7">
    <location>
        <begin position="2870"/>
        <end position="2889"/>
    </location>
</feature>
<feature type="compositionally biased region" description="Basic and acidic residues" evidence="7">
    <location>
        <begin position="3281"/>
        <end position="3310"/>
    </location>
</feature>
<dbReference type="Gene3D" id="2.60.200.20">
    <property type="match status" value="1"/>
</dbReference>
<feature type="compositionally biased region" description="Basic residues" evidence="7">
    <location>
        <begin position="291"/>
        <end position="301"/>
    </location>
</feature>
<dbReference type="Proteomes" id="UP000009136">
    <property type="component" value="Chromosome 26"/>
</dbReference>
<feature type="compositionally biased region" description="Basic and acidic residues" evidence="7">
    <location>
        <begin position="2996"/>
        <end position="3008"/>
    </location>
</feature>
<evidence type="ECO:0000256" key="7">
    <source>
        <dbReference type="SAM" id="MobiDB-lite"/>
    </source>
</evidence>
<feature type="compositionally biased region" description="Basic and acidic residues" evidence="7">
    <location>
        <begin position="2638"/>
        <end position="2653"/>
    </location>
</feature>
<evidence type="ECO:0000256" key="6">
    <source>
        <dbReference type="ARBA" id="ARBA00023306"/>
    </source>
</evidence>
<dbReference type="VGNC" id="VGNC:55960">
    <property type="gene designation" value="MKI67"/>
</dbReference>
<dbReference type="eggNOG" id="ENOG502QRVV">
    <property type="taxonomic scope" value="Eukaryota"/>
</dbReference>
<dbReference type="GO" id="GO:0005694">
    <property type="term" value="C:chromosome"/>
    <property type="evidence" value="ECO:0000318"/>
    <property type="project" value="GO_Central"/>
</dbReference>
<dbReference type="Pfam" id="PF08065">
    <property type="entry name" value="KI67R"/>
    <property type="match status" value="17"/>
</dbReference>
<dbReference type="PROSITE" id="PS50006">
    <property type="entry name" value="FHA_DOMAIN"/>
    <property type="match status" value="1"/>
</dbReference>
<dbReference type="InterPro" id="IPR029334">
    <property type="entry name" value="PP1-bd"/>
</dbReference>
<sequence length="3363" mass="371843">MGPTRRLVTIKRSGVDGPHFPLSLSTCLFGRSIECDIRIQLPVVSKQHCKIEISEQEAVLFNFSSTNPTQINGSTFDKPVQLKHGDVITIVDRSFRYENESHQDGSKSPGFPGQRRDQEASRRVSRSSLSSNPEGKAQDSSAHSEVTEEAVSGRPVAHGEDVTATHAVSGRQEDHVSRKTPSRVRSSELPGDTCRGPTDPTTGDLKEDRSVASGTCREEPKALSSIQCLKRSDQSESPFRKLYESMKVELDVNPGKDNVLQNRRKSGLQHHCTAGRESADGLQDETLVSPKSRRKSGRSPHMKADPGLGEQGSSQTEGDGSGEPVQMPKEPKSPGIALTETETRKTRTPVRCSQQTKMPLWCSPHSPSRRQRSEDPSVGGGRVSQSLDQSEGSRADDQMFTPQKFLPGNQTPVKIGSFENTPEKLFSRKRKSVPANVDRLTAETEIPPPMISAPLALQVERKIESDLLNKPEKLGPATGQVGPGLSGLDTADVSSFGDSTNKMEGMAAKRRRVSFGGCLRPELFDENLPPNTPLKRGETPKQRRSLAAHTPTVLKKIIKVSYTFQSCQEQPQPSGKEDSSEVRLKVTSPDAFMSPLAANAVHASAATPDRCRRLSKVSCVSGVSRSPHQTDVPRKGGRRSGSLPPQRASLERNQHGILQTIFSRRRSGASEANLIVARSWADVVKLGAKQAQNKAVKRGLPKQPGRRQRRANTLKKPPGPVHSQFSTGHANSPCTIVIGKAQLEKVTAPARPYRVINNFLVSKPRDFSEDLSGLPEMFKTPVKEKLQRMSMCPPTFPNSEDLFGKELPGPHSGEKPLLCTLENFGEDVFPRTHDTVKGPSDQSSASPALRRPSIKMSEDPVKTPRSTNKTIAAEIKTPVSTTATPKATSSANRSRRSAELSGVQTPGTGPENQDAKPDTVEDILGRRLRKTPQPELKPERDTKESEKSFEQCKQNIKSKENSEKTIAVRRSRRASELKCEPAADLTTLQRSQDTEPEEKQVDILSLLQTPVHAKEVMDAKNKATRMSCKSPKPGAVSIHTRMSTQLKTPSQKVDVGSFSDLRKLSETLGKATPTQRESRDAKSIQLFKETSKQKLDPAENSAGSKRRPTTPKGKAPPLEDLAGFKELFQTPHQAKEPMTDDKTTKTPCTSPQSESVNTPSRRGRLRTPSQKVNVQEDLSALRKPQQTPGKATRSPREPEGGDKGIAVSQEAPEEMLDLAEKVPSAKRRPRTPKGKAQPLEDLTGFKELFQTPDQAREPMTDAKTTKTPCKSSQPEPVNTPSRRGRLRTPSQKVDVEEELSSLGKPQQIPRGTGHSDREPADGEDIKVSKEMPRQKMDPADYVTGIKRQSRTPKEDVQSLEDLTGFRELFQTPTHTNLPRAIVKTPQMLGQSPQLKPVNMTPTRRGRLRTPSQKMDVQEDLSALRKPQQTPGETTQSPREPEAGDRSIAVSQEAPEEMLDLAEKIPATKRGSRTPKRKTPLLEDLAGFKELFQTPHQAKETMTDEKPTTIPCKSPPAEPVNTPTSKKRQLKSPPREVGIEEELSVLRRPAQAPGGTRHSEGEAAGDGEDIKAFMEMPRQKLDPTENVTGIKRQLRTPKEKVQSLEDLTGFRELFQTPNHTKEPKAVLKTPQMLCTSSQSELIVTPTNRKRQPRTLLGKVDTEKELSVLRRHTPASGQTMHTWCREPGVDDKSTESFEETPKQKLGPAENSAGSKRRPATPKGKAPPLEDLAGFKELFQTPHQAKEPMTDDKTTKTPCTSPQSEPVNTPSRRGRLRTPSQKVNVQEDLSALRKPQQTPGKATQSPREPEGGDKGITVSQEAPEEMLDLAEKVPSAKRRPRTPKGKAQPLEDLTGFKELFQTPDQAREPMTDAKTTKTPYTSPQPEPVNTPSRTPSQKVNVLEGLSALRKPQQTPGKTTQSPREPEGGDKGIAVSQEAPEEMLDLAEKVPSAKRRPRTPKRKAQPLEDLTGFKELFQTPDQAREPMTDAKTTKTLYKSPAETVNTPTSKKRRLKSPPREVGIEEELSVLRRPAQTPRGTRHSGEAGSDFEDIKAFTGTPRQKLDPRIKRQLRTPKEKVQSLEDLTGFRELFQTPDHTKEPKAVLKTPKMLCQSPLLEPVNITPGRRGSLRTPSQKVDMQEDRSALRKPTHTPGVTTHSPKEPEGGDRGAAVSREAPEEKPDPAEHSTSSKRQPRTPQEKAQLLEDLDGFKELFQTPDRANGAMTDDKLTTMPCTSPPAEPFNTPTSEKRRLKSSPQKVGVKEELSALRRPAQTPRGTRHSEGEQAGDGEEKAFKKTPKQKLDSAESLTGSKRRPRASLKEKAQPLEDLTGFKELFQTPRQSKEPMTDNSIPQMLCQSPQPEPVTITPGRRGHLRTPSKTVDRQEDCSALRKPQQTPGETTHSPREPEDGDRGTAVSQEAPEEKPNSAENITAHKRWPRITKEKAQPLEDLSGFKELFQTPDHAKQPIMIDDHPPAIPCKSPAEPVTRRTGRKKQLRSSPEKVGVEEPSALRRPSQTPEEATRMQREAEEDEKDIKVCKKTSRQKLVSAENVTGVKSRLRNIKEKAQPTEDPARVKEPFQNPNQTEEPASDVKIAPASCQSPPAQPVIRRRTRQRRLRSPPGKVAVEEPSASTGPTQTPGDTHTEPVGKGKDSKVLKETSGQKLSPAENVTGIRSRLRTLKKKTQPLEDSAGVKELFQKPDQAKEADGDVAVAPGPRPSPPAEPVTRPTSRKRRPKSSPEKVAKEEPTPTPGESTRGQPARDEEDSRVLKENPRQKLNPAENVTGVRSRLRTLREKTQPLEDPASVKELFQDPDQVKEPEGDVTTIPVPRQSPPAKPITRPTSRKRRLKASPEKVDIERPSALREPTRTPGETTHSEPVHDEKDNRVLKENSKQKLNAAENVIGVRSRLRTLKEKTQPLKDLAGAKELFQKQDGAKEPVSDVTTAPAPHQSPPAQPVTRRTGRQKQLRSPPRKVAVDKPSALSRPAQTPGEMTHTEPVGDENKIKMAKETSRRNLNSAENFIGVRSRRKAFQEKTVEDPAGSQEPFQKPDQAEELESSSTAIKRASKQTVDRRPVETSRRVLRAPKVRFTEDLVGSREPAKHPGESCVSPSPEREQGEDGRVTGRKRLRPVTAAQDPEDERPLQKKQRTAPRETREPPEPPGVKKRSLRTLAQRTEPGGNLPNDDLKAKATDPQEVAQAPNKGVSLRSRRPAKTSVEEQRPEVLISEEKVKIKRSEKKSVQPSQEMKLQSPEDGAKKPASGGKVEERRTRSRPGRQNQPPLPEAAEEKVREGRVDIPAKKQEEKEGTGHSDPKGSRSRKVSVRPRGNPSETASEQRVTRSAKRCAHSLQKESDNVCVKKIRTRSRRP</sequence>
<keyword evidence="4" id="KW-0832">Ubl conjugation</keyword>
<feature type="compositionally biased region" description="Basic and acidic residues" evidence="7">
    <location>
        <begin position="2755"/>
        <end position="2770"/>
    </location>
</feature>
<keyword evidence="2" id="KW-1017">Isopeptide bond</keyword>
<evidence type="ECO:0000256" key="1">
    <source>
        <dbReference type="ARBA" id="ARBA00004123"/>
    </source>
</evidence>
<dbReference type="PANTHER" id="PTHR21603">
    <property type="entry name" value="ANTIGEN KI-67-LIKE PROTEIN"/>
    <property type="match status" value="1"/>
</dbReference>
<reference evidence="9" key="3">
    <citation type="submission" date="2025-09" db="UniProtKB">
        <authorList>
            <consortium name="Ensembl"/>
        </authorList>
    </citation>
    <scope>IDENTIFICATION</scope>
    <source>
        <strain evidence="9">Hereford</strain>
    </source>
</reference>
<dbReference type="InterPro" id="IPR012568">
    <property type="entry name" value="KI67R"/>
</dbReference>
<keyword evidence="5" id="KW-0539">Nucleus</keyword>
<feature type="compositionally biased region" description="Basic and acidic residues" evidence="7">
    <location>
        <begin position="1254"/>
        <end position="1264"/>
    </location>
</feature>
<evidence type="ECO:0000313" key="10">
    <source>
        <dbReference type="Proteomes" id="UP000009136"/>
    </source>
</evidence>
<dbReference type="CD-CODE" id="D7FE2080">
    <property type="entry name" value="Nucleolus"/>
</dbReference>
<feature type="compositionally biased region" description="Basic and acidic residues" evidence="7">
    <location>
        <begin position="2376"/>
        <end position="2385"/>
    </location>
</feature>
<dbReference type="GO" id="GO:0005634">
    <property type="term" value="C:nucleus"/>
    <property type="evidence" value="ECO:0000318"/>
    <property type="project" value="GO_Central"/>
</dbReference>
<feature type="compositionally biased region" description="Basic and acidic residues" evidence="7">
    <location>
        <begin position="1681"/>
        <end position="1700"/>
    </location>
</feature>
<dbReference type="GeneTree" id="ENSGT00940000154352"/>
<evidence type="ECO:0000256" key="5">
    <source>
        <dbReference type="ARBA" id="ARBA00023242"/>
    </source>
</evidence>
<feature type="compositionally biased region" description="Basic and acidic residues" evidence="7">
    <location>
        <begin position="2275"/>
        <end position="2300"/>
    </location>
</feature>
<feature type="compositionally biased region" description="Polar residues" evidence="7">
    <location>
        <begin position="1145"/>
        <end position="1160"/>
    </location>
</feature>
<feature type="compositionally biased region" description="Basic and acidic residues" evidence="7">
    <location>
        <begin position="3065"/>
        <end position="3075"/>
    </location>
</feature>
<feature type="compositionally biased region" description="Basic residues" evidence="7">
    <location>
        <begin position="2604"/>
        <end position="2614"/>
    </location>
</feature>
<dbReference type="FunCoup" id="E1BPD7">
    <property type="interactions" value="500"/>
</dbReference>
<feature type="compositionally biased region" description="Basic and acidic residues" evidence="7">
    <location>
        <begin position="2557"/>
        <end position="2573"/>
    </location>
</feature>
<feature type="compositionally biased region" description="Basic and acidic residues" evidence="7">
    <location>
        <begin position="1741"/>
        <end position="1752"/>
    </location>
</feature>
<feature type="compositionally biased region" description="Basic residues" evidence="7">
    <location>
        <begin position="3354"/>
        <end position="3363"/>
    </location>
</feature>
<comment type="subcellular location">
    <subcellularLocation>
        <location evidence="1">Nucleus</location>
    </subcellularLocation>
</comment>
<feature type="compositionally biased region" description="Polar residues" evidence="7">
    <location>
        <begin position="1908"/>
        <end position="1919"/>
    </location>
</feature>
<feature type="region of interest" description="Disordered" evidence="7">
    <location>
        <begin position="524"/>
        <end position="548"/>
    </location>
</feature>
<feature type="region of interest" description="Disordered" evidence="7">
    <location>
        <begin position="98"/>
        <end position="218"/>
    </location>
</feature>
<feature type="compositionally biased region" description="Polar residues" evidence="7">
    <location>
        <begin position="902"/>
        <end position="911"/>
    </location>
</feature>
<feature type="compositionally biased region" description="Basic and acidic residues" evidence="7">
    <location>
        <begin position="2846"/>
        <end position="2863"/>
    </location>
</feature>
<evidence type="ECO:0000313" key="9">
    <source>
        <dbReference type="Ensembl" id="ENSBTAP00000003173.6"/>
    </source>
</evidence>
<feature type="compositionally biased region" description="Basic and acidic residues" evidence="7">
    <location>
        <begin position="1133"/>
        <end position="1144"/>
    </location>
</feature>
<dbReference type="PaxDb" id="9913-ENSBTAP00000003173"/>
<feature type="region of interest" description="Disordered" evidence="7">
    <location>
        <begin position="1376"/>
        <end position="1568"/>
    </location>
</feature>
<dbReference type="GO" id="GO:0007088">
    <property type="term" value="P:regulation of mitotic nuclear division"/>
    <property type="evidence" value="ECO:0000318"/>
    <property type="project" value="GO_Central"/>
</dbReference>
<dbReference type="SUPFAM" id="SSF49879">
    <property type="entry name" value="SMAD/FHA domain"/>
    <property type="match status" value="1"/>
</dbReference>
<feature type="compositionally biased region" description="Basic and acidic residues" evidence="7">
    <location>
        <begin position="2398"/>
        <end position="2408"/>
    </location>
</feature>
<feature type="compositionally biased region" description="Basic residues" evidence="7">
    <location>
        <begin position="695"/>
        <end position="713"/>
    </location>
</feature>
<feature type="compositionally biased region" description="Basic residues" evidence="7">
    <location>
        <begin position="1832"/>
        <end position="1841"/>
    </location>
</feature>
<feature type="compositionally biased region" description="Polar residues" evidence="7">
    <location>
        <begin position="1792"/>
        <end position="1803"/>
    </location>
</feature>
<feature type="region of interest" description="Disordered" evidence="7">
    <location>
        <begin position="1066"/>
        <end position="1357"/>
    </location>
</feature>
<dbReference type="OrthoDB" id="6288785at2759"/>
<feature type="region of interest" description="Disordered" evidence="7">
    <location>
        <begin position="830"/>
        <end position="997"/>
    </location>
</feature>
<dbReference type="SMART" id="SM00240">
    <property type="entry name" value="FHA"/>
    <property type="match status" value="1"/>
</dbReference>
<feature type="compositionally biased region" description="Basic and acidic residues" evidence="7">
    <location>
        <begin position="3211"/>
        <end position="3226"/>
    </location>
</feature>
<evidence type="ECO:0000256" key="3">
    <source>
        <dbReference type="ARBA" id="ARBA00022553"/>
    </source>
</evidence>
<dbReference type="InterPro" id="IPR000253">
    <property type="entry name" value="FHA_dom"/>
</dbReference>
<feature type="compositionally biased region" description="Basic and acidic residues" evidence="7">
    <location>
        <begin position="3084"/>
        <end position="3100"/>
    </location>
</feature>
<feature type="compositionally biased region" description="Basic and acidic residues" evidence="7">
    <location>
        <begin position="2924"/>
        <end position="2935"/>
    </location>
</feature>
<reference evidence="9" key="2">
    <citation type="submission" date="2025-08" db="UniProtKB">
        <authorList>
            <consortium name="Ensembl"/>
        </authorList>
    </citation>
    <scope>IDENTIFICATION</scope>
    <source>
        <strain evidence="9">Hereford</strain>
    </source>
</reference>
<feature type="compositionally biased region" description="Basic and acidic residues" evidence="7">
    <location>
        <begin position="913"/>
        <end position="925"/>
    </location>
</feature>
<feature type="domain" description="FHA" evidence="8">
    <location>
        <begin position="27"/>
        <end position="76"/>
    </location>
</feature>
<dbReference type="Bgee" id="ENSBTAG00000002444">
    <property type="expression patterns" value="Expressed in nasopharynx and 90 other cell types or tissues"/>
</dbReference>
<feature type="compositionally biased region" description="Basic and acidic residues" evidence="7">
    <location>
        <begin position="1862"/>
        <end position="1872"/>
    </location>
</feature>
<accession>E1BPD7</accession>
<feature type="compositionally biased region" description="Basic and acidic residues" evidence="7">
    <location>
        <begin position="1978"/>
        <end position="1988"/>
    </location>
</feature>
<feature type="compositionally biased region" description="Polar residues" evidence="7">
    <location>
        <begin position="1886"/>
        <end position="1896"/>
    </location>
</feature>
<dbReference type="GlyGen" id="E1BPD7">
    <property type="glycosylation" value="6 sites"/>
</dbReference>
<keyword evidence="3" id="KW-0597">Phosphoprotein</keyword>
<feature type="compositionally biased region" description="Basic and acidic residues" evidence="7">
    <location>
        <begin position="1496"/>
        <end position="1506"/>
    </location>
</feature>
<feature type="compositionally biased region" description="Basic and acidic residues" evidence="7">
    <location>
        <begin position="1313"/>
        <end position="1338"/>
    </location>
</feature>
<feature type="compositionally biased region" description="Basic and acidic residues" evidence="7">
    <location>
        <begin position="2692"/>
        <end position="2703"/>
    </location>
</feature>
<reference evidence="9" key="1">
    <citation type="submission" date="2018-03" db="EMBL/GenBank/DDBJ databases">
        <title>ARS-UCD1.2.</title>
        <authorList>
            <person name="Rosen B.D."/>
            <person name="Bickhart D.M."/>
            <person name="Koren S."/>
            <person name="Schnabel R.D."/>
            <person name="Hall R."/>
            <person name="Zimin A."/>
            <person name="Dreischer C."/>
            <person name="Schultheiss S."/>
            <person name="Schroeder S.G."/>
            <person name="Elsik C.G."/>
            <person name="Couldrey C."/>
            <person name="Liu G.E."/>
            <person name="Van Tassell C.P."/>
            <person name="Phillippy A.M."/>
            <person name="Smith T.P.L."/>
            <person name="Medrano J.F."/>
        </authorList>
    </citation>
    <scope>NUCLEOTIDE SEQUENCE [LARGE SCALE GENOMIC DNA]</scope>
    <source>
        <strain evidence="9">Hereford</strain>
    </source>
</reference>
<dbReference type="STRING" id="9913.ENSBTAP00000003173"/>
<organism evidence="9 10">
    <name type="scientific">Bos taurus</name>
    <name type="common">Bovine</name>
    <dbReference type="NCBI Taxonomy" id="9913"/>
    <lineage>
        <taxon>Eukaryota</taxon>
        <taxon>Metazoa</taxon>
        <taxon>Chordata</taxon>
        <taxon>Craniata</taxon>
        <taxon>Vertebrata</taxon>
        <taxon>Euteleostomi</taxon>
        <taxon>Mammalia</taxon>
        <taxon>Eutheria</taxon>
        <taxon>Laurasiatheria</taxon>
        <taxon>Artiodactyla</taxon>
        <taxon>Ruminantia</taxon>
        <taxon>Pecora</taxon>
        <taxon>Bovidae</taxon>
        <taxon>Bovinae</taxon>
        <taxon>Bos</taxon>
    </lineage>
</organism>
<dbReference type="InParanoid" id="E1BPD7"/>
<feature type="region of interest" description="Disordered" evidence="7">
    <location>
        <begin position="692"/>
        <end position="728"/>
    </location>
</feature>
<feature type="compositionally biased region" description="Polar residues" evidence="7">
    <location>
        <begin position="2626"/>
        <end position="2637"/>
    </location>
</feature>
<keyword evidence="10" id="KW-1185">Reference proteome</keyword>
<feature type="compositionally biased region" description="Polar residues" evidence="7">
    <location>
        <begin position="1426"/>
        <end position="1437"/>
    </location>
</feature>
<feature type="compositionally biased region" description="Basic residues" evidence="7">
    <location>
        <begin position="1224"/>
        <end position="1233"/>
    </location>
</feature>
<evidence type="ECO:0000313" key="11">
    <source>
        <dbReference type="VGNC" id="VGNC:55960"/>
    </source>
</evidence>
<gene>
    <name evidence="9 11" type="primary">MKI67</name>
</gene>
<feature type="compositionally biased region" description="Basic residues" evidence="7">
    <location>
        <begin position="1469"/>
        <end position="1478"/>
    </location>
</feature>
<protein>
    <submittedName>
        <fullName evidence="9">Marker of proliferation Ki-67</fullName>
    </submittedName>
</protein>
<feature type="compositionally biased region" description="Low complexity" evidence="7">
    <location>
        <begin position="876"/>
        <end position="892"/>
    </location>
</feature>
<dbReference type="VEuPathDB" id="HostDB:ENSBTAG00000002444"/>
<keyword evidence="6" id="KW-0131">Cell cycle</keyword>
<evidence type="ECO:0000259" key="8">
    <source>
        <dbReference type="PROSITE" id="PS50006"/>
    </source>
</evidence>
<dbReference type="FunFam" id="2.60.200.20:FF:000033">
    <property type="entry name" value="proliferation marker protein Ki-67"/>
    <property type="match status" value="1"/>
</dbReference>
<feature type="compositionally biased region" description="Basic and acidic residues" evidence="7">
    <location>
        <begin position="2058"/>
        <end position="2077"/>
    </location>
</feature>
<dbReference type="SMART" id="SM01295">
    <property type="entry name" value="K167R"/>
    <property type="match status" value="17"/>
</dbReference>
<dbReference type="CDD" id="cd22673">
    <property type="entry name" value="FHA_Ki67"/>
    <property type="match status" value="1"/>
</dbReference>
<feature type="compositionally biased region" description="Polar residues" evidence="7">
    <location>
        <begin position="1265"/>
        <end position="1281"/>
    </location>
</feature>
<feature type="compositionally biased region" description="Basic and acidic residues" evidence="7">
    <location>
        <begin position="3108"/>
        <end position="3118"/>
    </location>
</feature>
<proteinExistence type="predicted"/>
<feature type="region of interest" description="Disordered" evidence="7">
    <location>
        <begin position="620"/>
        <end position="651"/>
    </location>
</feature>
<feature type="region of interest" description="Disordered" evidence="7">
    <location>
        <begin position="254"/>
        <end position="416"/>
    </location>
</feature>
<evidence type="ECO:0000256" key="2">
    <source>
        <dbReference type="ARBA" id="ARBA00022499"/>
    </source>
</evidence>
<feature type="compositionally biased region" description="Basic and acidic residues" evidence="7">
    <location>
        <begin position="936"/>
        <end position="950"/>
    </location>
</feature>
<feature type="compositionally biased region" description="Basic and acidic residues" evidence="7">
    <location>
        <begin position="2171"/>
        <end position="2181"/>
    </location>
</feature>
<feature type="compositionally biased region" description="Basic and acidic residues" evidence="7">
    <location>
        <begin position="2458"/>
        <end position="2470"/>
    </location>
</feature>
<feature type="compositionally biased region" description="Polar residues" evidence="7">
    <location>
        <begin position="1753"/>
        <end position="1768"/>
    </location>
</feature>
<dbReference type="InterPro" id="IPR008984">
    <property type="entry name" value="SMAD_FHA_dom_sf"/>
</dbReference>
<dbReference type="Ensembl" id="ENSBTAT00000003173.6">
    <property type="protein sequence ID" value="ENSBTAP00000003173.6"/>
    <property type="gene ID" value="ENSBTAG00000002444.7"/>
</dbReference>
<evidence type="ECO:0000256" key="4">
    <source>
        <dbReference type="ARBA" id="ARBA00022843"/>
    </source>
</evidence>